<dbReference type="InterPro" id="IPR011042">
    <property type="entry name" value="6-blade_b-propeller_TolB-like"/>
</dbReference>
<sequence>MRSTNSRIKDNIVVNNSRNLQQVYTRSMQTLRPRKRWLVLLIGAGLLAISTFTNSLAQTRVEFHMLPPVSTGPMDPAWSPDSKWIAFSMRGDIWKVPAEGGEAIALTEGPAYYFEPAWSHDGTTIALTYEIDGDLEIGIVAASGGPVRRITNSPGYDLQPVWSADDRQILFASRRNGGFDIFS</sequence>
<accession>A0A381WEU5</accession>
<reference evidence="2" key="1">
    <citation type="submission" date="2018-05" db="EMBL/GenBank/DDBJ databases">
        <authorList>
            <person name="Lanie J.A."/>
            <person name="Ng W.-L."/>
            <person name="Kazmierczak K.M."/>
            <person name="Andrzejewski T.M."/>
            <person name="Davidsen T.M."/>
            <person name="Wayne K.J."/>
            <person name="Tettelin H."/>
            <person name="Glass J.I."/>
            <person name="Rusch D."/>
            <person name="Podicherti R."/>
            <person name="Tsui H.-C.T."/>
            <person name="Winkler M.E."/>
        </authorList>
    </citation>
    <scope>NUCLEOTIDE SEQUENCE</scope>
</reference>
<dbReference type="Gene3D" id="2.120.10.30">
    <property type="entry name" value="TolB, C-terminal domain"/>
    <property type="match status" value="1"/>
</dbReference>
<dbReference type="AlphaFoldDB" id="A0A381WEU5"/>
<name>A0A381WEU5_9ZZZZ</name>
<dbReference type="PANTHER" id="PTHR36842:SF1">
    <property type="entry name" value="PROTEIN TOLB"/>
    <property type="match status" value="1"/>
</dbReference>
<evidence type="ECO:0008006" key="3">
    <source>
        <dbReference type="Google" id="ProtNLM"/>
    </source>
</evidence>
<proteinExistence type="predicted"/>
<keyword evidence="1" id="KW-0812">Transmembrane</keyword>
<feature type="transmembrane region" description="Helical" evidence="1">
    <location>
        <begin position="37"/>
        <end position="57"/>
    </location>
</feature>
<keyword evidence="1" id="KW-0472">Membrane</keyword>
<dbReference type="EMBL" id="UINC01011572">
    <property type="protein sequence ID" value="SVA50982.1"/>
    <property type="molecule type" value="Genomic_DNA"/>
</dbReference>
<feature type="non-terminal residue" evidence="2">
    <location>
        <position position="183"/>
    </location>
</feature>
<evidence type="ECO:0000256" key="1">
    <source>
        <dbReference type="SAM" id="Phobius"/>
    </source>
</evidence>
<dbReference type="Pfam" id="PF26549">
    <property type="entry name" value="Tricorn_N"/>
    <property type="match status" value="1"/>
</dbReference>
<organism evidence="2">
    <name type="scientific">marine metagenome</name>
    <dbReference type="NCBI Taxonomy" id="408172"/>
    <lineage>
        <taxon>unclassified sequences</taxon>
        <taxon>metagenomes</taxon>
        <taxon>ecological metagenomes</taxon>
    </lineage>
</organism>
<keyword evidence="1" id="KW-1133">Transmembrane helix</keyword>
<evidence type="ECO:0000313" key="2">
    <source>
        <dbReference type="EMBL" id="SVA50982.1"/>
    </source>
</evidence>
<dbReference type="SUPFAM" id="SSF69304">
    <property type="entry name" value="Tricorn protease N-terminal domain"/>
    <property type="match status" value="1"/>
</dbReference>
<dbReference type="PANTHER" id="PTHR36842">
    <property type="entry name" value="PROTEIN TOLB HOMOLOG"/>
    <property type="match status" value="1"/>
</dbReference>
<protein>
    <recommendedName>
        <fullName evidence="3">Dipeptidylpeptidase IV N-terminal domain-containing protein</fullName>
    </recommendedName>
</protein>
<gene>
    <name evidence="2" type="ORF">METZ01_LOCUS103836</name>
</gene>